<evidence type="ECO:0000259" key="1">
    <source>
        <dbReference type="Pfam" id="PF17667"/>
    </source>
</evidence>
<sequence>MRPAGSSNPDLSGIIDELKHRIQESNSTFGWENSLYPLHSKVRARVRAAISGELSNLPVDPTSTDEFRDQLVSILQTIVRVSGRQGKEHRRQVVDTHELCFEHHGVTDKFYAAPDVVIKAKDGSFELPNKSWNPEVDQTVGYSNAATVIAIKTWRSTSTRRYSPVLLNEIYEMGLHAREIFLAQPNRLFVRVLVLTPFEVRIIQYDRAGALYSRFFDYRRDPDILIRLVVGLASAREQDIGLDTSILWGTRNGRKIPGIIMTKDAYTGEWRLYRMHSVAPFMNYSGICDRGTRMWHVSDWEGRALVLKDAWSTVHMGPPEYVYLKQARGVKGVQQLVDYEDRTGLSNGEIRFNRPRPTADYLGAFTNKSFQRVVTLLYGAPIRCFTDETMLLEAMHDAVWAHWELLKKGVLHCDISTGNILFGQPGTTPGLGLRGILIDLDYAVEYDHTAGPFMSRRAVGTAFYQSIILLRGVFARYKPAHDYIDDLESFYYVLVDLIFGRFRKTDIGDCMNQWGSDDPAWSASAKEWFLRRPLKEADIPNFWSGECKKMMVALHKFVGDLVMAKKAIVGNMEAQWSLNAMAALHEKRLEHYCKFSRKIFEVIRTY</sequence>
<evidence type="ECO:0000313" key="3">
    <source>
        <dbReference type="Proteomes" id="UP000541558"/>
    </source>
</evidence>
<name>A0A8H5FC62_9AGAR</name>
<keyword evidence="3" id="KW-1185">Reference proteome</keyword>
<dbReference type="EMBL" id="JAACJK010000114">
    <property type="protein sequence ID" value="KAF5331421.1"/>
    <property type="molecule type" value="Genomic_DNA"/>
</dbReference>
<dbReference type="Gene3D" id="1.10.510.10">
    <property type="entry name" value="Transferase(Phosphotransferase) domain 1"/>
    <property type="match status" value="1"/>
</dbReference>
<protein>
    <recommendedName>
        <fullName evidence="1">Fungal-type protein kinase domain-containing protein</fullName>
    </recommendedName>
</protein>
<organism evidence="2 3">
    <name type="scientific">Ephemerocybe angulata</name>
    <dbReference type="NCBI Taxonomy" id="980116"/>
    <lineage>
        <taxon>Eukaryota</taxon>
        <taxon>Fungi</taxon>
        <taxon>Dikarya</taxon>
        <taxon>Basidiomycota</taxon>
        <taxon>Agaricomycotina</taxon>
        <taxon>Agaricomycetes</taxon>
        <taxon>Agaricomycetidae</taxon>
        <taxon>Agaricales</taxon>
        <taxon>Agaricineae</taxon>
        <taxon>Psathyrellaceae</taxon>
        <taxon>Ephemerocybe</taxon>
    </lineage>
</organism>
<dbReference type="SUPFAM" id="SSF56112">
    <property type="entry name" value="Protein kinase-like (PK-like)"/>
    <property type="match status" value="1"/>
</dbReference>
<feature type="domain" description="Fungal-type protein kinase" evidence="1">
    <location>
        <begin position="169"/>
        <end position="341"/>
    </location>
</feature>
<evidence type="ECO:0000313" key="2">
    <source>
        <dbReference type="EMBL" id="KAF5331421.1"/>
    </source>
</evidence>
<dbReference type="OrthoDB" id="5592585at2759"/>
<dbReference type="InterPro" id="IPR040976">
    <property type="entry name" value="Pkinase_fungal"/>
</dbReference>
<dbReference type="Proteomes" id="UP000541558">
    <property type="component" value="Unassembled WGS sequence"/>
</dbReference>
<accession>A0A8H5FC62</accession>
<feature type="domain" description="Fungal-type protein kinase" evidence="1">
    <location>
        <begin position="365"/>
        <end position="495"/>
    </location>
</feature>
<reference evidence="2 3" key="1">
    <citation type="journal article" date="2020" name="ISME J.">
        <title>Uncovering the hidden diversity of litter-decomposition mechanisms in mushroom-forming fungi.</title>
        <authorList>
            <person name="Floudas D."/>
            <person name="Bentzer J."/>
            <person name="Ahren D."/>
            <person name="Johansson T."/>
            <person name="Persson P."/>
            <person name="Tunlid A."/>
        </authorList>
    </citation>
    <scope>NUCLEOTIDE SEQUENCE [LARGE SCALE GENOMIC DNA]</scope>
    <source>
        <strain evidence="2 3">CBS 175.51</strain>
    </source>
</reference>
<proteinExistence type="predicted"/>
<dbReference type="Pfam" id="PF17667">
    <property type="entry name" value="Pkinase_fungal"/>
    <property type="match status" value="2"/>
</dbReference>
<gene>
    <name evidence="2" type="ORF">D9611_011860</name>
</gene>
<dbReference type="PANTHER" id="PTHR38248:SF2">
    <property type="entry name" value="FUNK1 11"/>
    <property type="match status" value="1"/>
</dbReference>
<comment type="caution">
    <text evidence="2">The sequence shown here is derived from an EMBL/GenBank/DDBJ whole genome shotgun (WGS) entry which is preliminary data.</text>
</comment>
<dbReference type="PANTHER" id="PTHR38248">
    <property type="entry name" value="FUNK1 6"/>
    <property type="match status" value="1"/>
</dbReference>
<dbReference type="AlphaFoldDB" id="A0A8H5FC62"/>
<dbReference type="InterPro" id="IPR011009">
    <property type="entry name" value="Kinase-like_dom_sf"/>
</dbReference>